<dbReference type="InterPro" id="IPR023459">
    <property type="entry name" value="Tscrpt_elong_fac_GreA/B_fam"/>
</dbReference>
<dbReference type="PANTHER" id="PTHR30437">
    <property type="entry name" value="TRANSCRIPTION ELONGATION FACTOR GREA"/>
    <property type="match status" value="1"/>
</dbReference>
<dbReference type="Gene3D" id="1.10.286.20">
    <property type="match status" value="1"/>
</dbReference>
<feature type="domain" description="Transcription elongation factor GreA/GreB C-terminal" evidence="1">
    <location>
        <begin position="51"/>
        <end position="117"/>
    </location>
</feature>
<dbReference type="Pfam" id="PF14760">
    <property type="entry name" value="Rnk_N"/>
    <property type="match status" value="1"/>
</dbReference>
<proteinExistence type="predicted"/>
<dbReference type="Gene3D" id="3.10.50.30">
    <property type="entry name" value="Transcription elongation factor, GreA/GreB, C-terminal domain"/>
    <property type="match status" value="1"/>
</dbReference>
<dbReference type="RefSeq" id="WP_321552400.1">
    <property type="nucleotide sequence ID" value="NZ_JAXIVU010000001.1"/>
</dbReference>
<name>A0ABU5GMX7_9GAMM</name>
<evidence type="ECO:0000259" key="2">
    <source>
        <dbReference type="Pfam" id="PF14760"/>
    </source>
</evidence>
<dbReference type="Proteomes" id="UP001294570">
    <property type="component" value="Unassembled WGS sequence"/>
</dbReference>
<keyword evidence="4" id="KW-1185">Reference proteome</keyword>
<keyword evidence="3" id="KW-0808">Transferase</keyword>
<comment type="caution">
    <text evidence="3">The sequence shown here is derived from an EMBL/GenBank/DDBJ whole genome shotgun (WGS) entry which is preliminary data.</text>
</comment>
<protein>
    <submittedName>
        <fullName evidence="3">Nucleoside diphosphate kinase regulator</fullName>
    </submittedName>
</protein>
<dbReference type="PANTHER" id="PTHR30437:SF5">
    <property type="entry name" value="REGULATOR OF NUCLEOSIDE DIPHOSPHATE KINASE"/>
    <property type="match status" value="1"/>
</dbReference>
<accession>A0ABU5GMX7</accession>
<dbReference type="GO" id="GO:0016301">
    <property type="term" value="F:kinase activity"/>
    <property type="evidence" value="ECO:0007669"/>
    <property type="project" value="UniProtKB-KW"/>
</dbReference>
<feature type="domain" description="Regulator of nucleoside diphosphate kinase N-terminal" evidence="2">
    <location>
        <begin position="5"/>
        <end position="44"/>
    </location>
</feature>
<organism evidence="3 4">
    <name type="scientific">Denitrificimonas halotolerans</name>
    <dbReference type="NCBI Taxonomy" id="3098930"/>
    <lineage>
        <taxon>Bacteria</taxon>
        <taxon>Pseudomonadati</taxon>
        <taxon>Pseudomonadota</taxon>
        <taxon>Gammaproteobacteria</taxon>
        <taxon>Pseudomonadales</taxon>
        <taxon>Pseudomonadaceae</taxon>
        <taxon>Denitrificimonas</taxon>
    </lineage>
</organism>
<evidence type="ECO:0000313" key="3">
    <source>
        <dbReference type="EMBL" id="MDY7218313.1"/>
    </source>
</evidence>
<reference evidence="3 4" key="1">
    <citation type="submission" date="2023-12" db="EMBL/GenBank/DDBJ databases">
        <title>Denitrificimonas halotolerans sp. nov.,a novel species isolated from landfill leachate.</title>
        <authorList>
            <person name="Wang S."/>
        </authorList>
    </citation>
    <scope>NUCLEOTIDE SEQUENCE [LARGE SCALE GENOMIC DNA]</scope>
    <source>
        <strain evidence="3 4">JX-1</strain>
    </source>
</reference>
<evidence type="ECO:0000313" key="4">
    <source>
        <dbReference type="Proteomes" id="UP001294570"/>
    </source>
</evidence>
<evidence type="ECO:0000259" key="1">
    <source>
        <dbReference type="Pfam" id="PF01272"/>
    </source>
</evidence>
<dbReference type="Pfam" id="PF01272">
    <property type="entry name" value="GreA_GreB"/>
    <property type="match status" value="1"/>
</dbReference>
<sequence>MSNKPAITVTRLDMQRLEQMLDNLDDYDDAAEALEVELARANFVGHTEIASDIVTMNSTAHFHEANSAADYELTLTYPKQGGIEGNVSILAPIGMALLGLQVGQEIDWETPKGKSLKLILNRVSYQPEAAGDFTL</sequence>
<dbReference type="InterPro" id="IPR001437">
    <property type="entry name" value="Tscrpt_elong_fac_GreA/B_C"/>
</dbReference>
<gene>
    <name evidence="3" type="primary">rnk</name>
    <name evidence="3" type="ORF">TOI97_01770</name>
</gene>
<dbReference type="InterPro" id="IPR029462">
    <property type="entry name" value="Rnk_N"/>
</dbReference>
<dbReference type="NCBIfam" id="NF004396">
    <property type="entry name" value="PRK05753.1"/>
    <property type="match status" value="1"/>
</dbReference>
<dbReference type="InterPro" id="IPR036953">
    <property type="entry name" value="GreA/GreB_C_sf"/>
</dbReference>
<dbReference type="EMBL" id="JAXIVU010000001">
    <property type="protein sequence ID" value="MDY7218313.1"/>
    <property type="molecule type" value="Genomic_DNA"/>
</dbReference>
<keyword evidence="3" id="KW-0418">Kinase</keyword>
<dbReference type="SUPFAM" id="SSF54534">
    <property type="entry name" value="FKBP-like"/>
    <property type="match status" value="1"/>
</dbReference>